<dbReference type="AlphaFoldDB" id="A0A0A9CT78"/>
<dbReference type="EMBL" id="GBRH01221310">
    <property type="protein sequence ID" value="JAD76585.1"/>
    <property type="molecule type" value="Transcribed_RNA"/>
</dbReference>
<proteinExistence type="predicted"/>
<reference evidence="2" key="2">
    <citation type="journal article" date="2015" name="Data Brief">
        <title>Shoot transcriptome of the giant reed, Arundo donax.</title>
        <authorList>
            <person name="Barrero R.A."/>
            <person name="Guerrero F.D."/>
            <person name="Moolhuijzen P."/>
            <person name="Goolsby J.A."/>
            <person name="Tidwell J."/>
            <person name="Bellgard S.E."/>
            <person name="Bellgard M.I."/>
        </authorList>
    </citation>
    <scope>NUCLEOTIDE SEQUENCE</scope>
    <source>
        <tissue evidence="2">Shoot tissue taken approximately 20 cm above the soil surface</tissue>
    </source>
</reference>
<organism evidence="2">
    <name type="scientific">Arundo donax</name>
    <name type="common">Giant reed</name>
    <name type="synonym">Donax arundinaceus</name>
    <dbReference type="NCBI Taxonomy" id="35708"/>
    <lineage>
        <taxon>Eukaryota</taxon>
        <taxon>Viridiplantae</taxon>
        <taxon>Streptophyta</taxon>
        <taxon>Embryophyta</taxon>
        <taxon>Tracheophyta</taxon>
        <taxon>Spermatophyta</taxon>
        <taxon>Magnoliopsida</taxon>
        <taxon>Liliopsida</taxon>
        <taxon>Poales</taxon>
        <taxon>Poaceae</taxon>
        <taxon>PACMAD clade</taxon>
        <taxon>Arundinoideae</taxon>
        <taxon>Arundineae</taxon>
        <taxon>Arundo</taxon>
    </lineage>
</organism>
<accession>A0A0A9CT78</accession>
<sequence>MSSTTFPRYRHFTDNDISNPAVECPE</sequence>
<name>A0A0A9CT78_ARUDO</name>
<evidence type="ECO:0000313" key="2">
    <source>
        <dbReference type="EMBL" id="JAD76585.1"/>
    </source>
</evidence>
<protein>
    <submittedName>
        <fullName evidence="2">Uncharacterized protein</fullName>
    </submittedName>
</protein>
<evidence type="ECO:0000256" key="1">
    <source>
        <dbReference type="SAM" id="MobiDB-lite"/>
    </source>
</evidence>
<reference evidence="2" key="1">
    <citation type="submission" date="2014-09" db="EMBL/GenBank/DDBJ databases">
        <authorList>
            <person name="Magalhaes I.L.F."/>
            <person name="Oliveira U."/>
            <person name="Santos F.R."/>
            <person name="Vidigal T.H.D.A."/>
            <person name="Brescovit A.D."/>
            <person name="Santos A.J."/>
        </authorList>
    </citation>
    <scope>NUCLEOTIDE SEQUENCE</scope>
    <source>
        <tissue evidence="2">Shoot tissue taken approximately 20 cm above the soil surface</tissue>
    </source>
</reference>
<feature type="region of interest" description="Disordered" evidence="1">
    <location>
        <begin position="1"/>
        <end position="26"/>
    </location>
</feature>